<dbReference type="AlphaFoldDB" id="A0A4Q9HXU8"/>
<accession>A0A4Q9HXU8</accession>
<dbReference type="EMBL" id="SIXH01000054">
    <property type="protein sequence ID" value="TBO60052.1"/>
    <property type="molecule type" value="Genomic_DNA"/>
</dbReference>
<organism evidence="1 2">
    <name type="scientific">Streptomyces kasugaensis</name>
    <dbReference type="NCBI Taxonomy" id="1946"/>
    <lineage>
        <taxon>Bacteria</taxon>
        <taxon>Bacillati</taxon>
        <taxon>Actinomycetota</taxon>
        <taxon>Actinomycetes</taxon>
        <taxon>Kitasatosporales</taxon>
        <taxon>Streptomycetaceae</taxon>
        <taxon>Streptomyces</taxon>
    </lineage>
</organism>
<protein>
    <submittedName>
        <fullName evidence="1">Uncharacterized protein</fullName>
    </submittedName>
</protein>
<dbReference type="Proteomes" id="UP000292452">
    <property type="component" value="Unassembled WGS sequence"/>
</dbReference>
<evidence type="ECO:0000313" key="1">
    <source>
        <dbReference type="EMBL" id="TBO60052.1"/>
    </source>
</evidence>
<gene>
    <name evidence="1" type="ORF">EYS09_08670</name>
</gene>
<proteinExistence type="predicted"/>
<reference evidence="1 2" key="1">
    <citation type="submission" date="2019-02" db="EMBL/GenBank/DDBJ databases">
        <title>Draft Genome Sequence of Streptomyces sp. AM-2504, identified by 16S rRNA comparative analysis as a Streptomyces Kasugaensis strain.</title>
        <authorList>
            <person name="Napolioni V."/>
            <person name="Giuliodori A.M."/>
            <person name="Spurio R."/>
            <person name="Fabbretti A."/>
        </authorList>
    </citation>
    <scope>NUCLEOTIDE SEQUENCE [LARGE SCALE GENOMIC DNA]</scope>
    <source>
        <strain evidence="1 2">AM-2504</strain>
    </source>
</reference>
<comment type="caution">
    <text evidence="1">The sequence shown here is derived from an EMBL/GenBank/DDBJ whole genome shotgun (WGS) entry which is preliminary data.</text>
</comment>
<evidence type="ECO:0000313" key="2">
    <source>
        <dbReference type="Proteomes" id="UP000292452"/>
    </source>
</evidence>
<keyword evidence="2" id="KW-1185">Reference proteome</keyword>
<dbReference type="RefSeq" id="WP_131122781.1">
    <property type="nucleotide sequence ID" value="NZ_SIXH01000054.1"/>
</dbReference>
<name>A0A4Q9HXU8_STRKA</name>
<sequence>MKDRTYYSRENLMCGFCDLPREVLTAETALDHPEMAAEYEMGSPLCCDRAADVWRAARRTVIRVEQVATGWRVRWREGGRLRARTWGTQKAAIEFADYLAEGGDA</sequence>